<reference evidence="2" key="1">
    <citation type="journal article" date="2022" name="Mol. Ecol. Resour.">
        <title>The genomes of chicory, endive, great burdock and yacon provide insights into Asteraceae palaeo-polyploidization history and plant inulin production.</title>
        <authorList>
            <person name="Fan W."/>
            <person name="Wang S."/>
            <person name="Wang H."/>
            <person name="Wang A."/>
            <person name="Jiang F."/>
            <person name="Liu H."/>
            <person name="Zhao H."/>
            <person name="Xu D."/>
            <person name="Zhang Y."/>
        </authorList>
    </citation>
    <scope>NUCLEOTIDE SEQUENCE [LARGE SCALE GENOMIC DNA]</scope>
    <source>
        <strain evidence="2">cv. Punajuju</strain>
    </source>
</reference>
<dbReference type="EMBL" id="CM042009">
    <property type="protein sequence ID" value="KAI3792155.1"/>
    <property type="molecule type" value="Genomic_DNA"/>
</dbReference>
<comment type="caution">
    <text evidence="1">The sequence shown here is derived from an EMBL/GenBank/DDBJ whole genome shotgun (WGS) entry which is preliminary data.</text>
</comment>
<reference evidence="1 2" key="2">
    <citation type="journal article" date="2022" name="Mol. Ecol. Resour.">
        <title>The genomes of chicory, endive, great burdock and yacon provide insights into Asteraceae paleo-polyploidization history and plant inulin production.</title>
        <authorList>
            <person name="Fan W."/>
            <person name="Wang S."/>
            <person name="Wang H."/>
            <person name="Wang A."/>
            <person name="Jiang F."/>
            <person name="Liu H."/>
            <person name="Zhao H."/>
            <person name="Xu D."/>
            <person name="Zhang Y."/>
        </authorList>
    </citation>
    <scope>NUCLEOTIDE SEQUENCE [LARGE SCALE GENOMIC DNA]</scope>
    <source>
        <strain evidence="2">cv. Punajuju</strain>
        <tissue evidence="1">Leaves</tissue>
    </source>
</reference>
<gene>
    <name evidence="1" type="ORF">L2E82_06026</name>
</gene>
<name>A0ACB9HAF1_CICIN</name>
<sequence>MQFTGMPLLSLRPQAVKKLQEQIKVSPFAHRLSLTDVILEEVKVCVCLWITYVACVTDFQISRWLCSRRPCNHSGEALVHQSSKLTNHNTSKYQTINNLEETKPDARIRRGRTPTPGRYLGLRSARGHRGRSRTYSSERDRSRSRSRSYSPSDCISSRSIDSDGAIVCSFFRFCNRAIEGFALRLWDSTTITGDHSVSFPR</sequence>
<protein>
    <submittedName>
        <fullName evidence="1">Uncharacterized protein</fullName>
    </submittedName>
</protein>
<keyword evidence="2" id="KW-1185">Reference proteome</keyword>
<evidence type="ECO:0000313" key="1">
    <source>
        <dbReference type="EMBL" id="KAI3792155.1"/>
    </source>
</evidence>
<dbReference type="Proteomes" id="UP001055811">
    <property type="component" value="Linkage Group LG01"/>
</dbReference>
<evidence type="ECO:0000313" key="2">
    <source>
        <dbReference type="Proteomes" id="UP001055811"/>
    </source>
</evidence>
<organism evidence="1 2">
    <name type="scientific">Cichorium intybus</name>
    <name type="common">Chicory</name>
    <dbReference type="NCBI Taxonomy" id="13427"/>
    <lineage>
        <taxon>Eukaryota</taxon>
        <taxon>Viridiplantae</taxon>
        <taxon>Streptophyta</taxon>
        <taxon>Embryophyta</taxon>
        <taxon>Tracheophyta</taxon>
        <taxon>Spermatophyta</taxon>
        <taxon>Magnoliopsida</taxon>
        <taxon>eudicotyledons</taxon>
        <taxon>Gunneridae</taxon>
        <taxon>Pentapetalae</taxon>
        <taxon>asterids</taxon>
        <taxon>campanulids</taxon>
        <taxon>Asterales</taxon>
        <taxon>Asteraceae</taxon>
        <taxon>Cichorioideae</taxon>
        <taxon>Cichorieae</taxon>
        <taxon>Cichoriinae</taxon>
        <taxon>Cichorium</taxon>
    </lineage>
</organism>
<accession>A0ACB9HAF1</accession>
<proteinExistence type="predicted"/>